<dbReference type="Pfam" id="PF02732">
    <property type="entry name" value="ERCC4"/>
    <property type="match status" value="1"/>
</dbReference>
<gene>
    <name evidence="23" type="primary">ERCC4</name>
</gene>
<keyword evidence="5" id="KW-0158">Chromosome</keyword>
<dbReference type="GO" id="GO:0000712">
    <property type="term" value="P:resolution of meiotic recombination intermediates"/>
    <property type="evidence" value="ECO:0007669"/>
    <property type="project" value="TreeGrafter"/>
</dbReference>
<keyword evidence="8" id="KW-0677">Repeat</keyword>
<evidence type="ECO:0000256" key="21">
    <source>
        <dbReference type="SAM" id="MobiDB-lite"/>
    </source>
</evidence>
<dbReference type="SMART" id="SM00891">
    <property type="entry name" value="ERCC4"/>
    <property type="match status" value="1"/>
</dbReference>
<keyword evidence="16" id="KW-0539">Nucleus</keyword>
<dbReference type="GeneTree" id="ENSGT00390000004394"/>
<keyword evidence="6" id="KW-0597">Phosphoprotein</keyword>
<dbReference type="Proteomes" id="UP000694569">
    <property type="component" value="Unplaced"/>
</dbReference>
<evidence type="ECO:0000256" key="14">
    <source>
        <dbReference type="ARBA" id="ARBA00023125"/>
    </source>
</evidence>
<evidence type="ECO:0000256" key="18">
    <source>
        <dbReference type="ARBA" id="ARBA00064560"/>
    </source>
</evidence>
<dbReference type="GO" id="GO:0005694">
    <property type="term" value="C:chromosome"/>
    <property type="evidence" value="ECO:0007669"/>
    <property type="project" value="UniProtKB-SubCell"/>
</dbReference>
<dbReference type="NCBIfam" id="TIGR00596">
    <property type="entry name" value="rad1"/>
    <property type="match status" value="1"/>
</dbReference>
<evidence type="ECO:0000256" key="2">
    <source>
        <dbReference type="ARBA" id="ARBA00004123"/>
    </source>
</evidence>
<evidence type="ECO:0000256" key="5">
    <source>
        <dbReference type="ARBA" id="ARBA00022454"/>
    </source>
</evidence>
<protein>
    <recommendedName>
        <fullName evidence="19">DNA repair endonuclease XPF</fullName>
    </recommendedName>
    <alternativeName>
        <fullName evidence="20">DNA excision repair protein ERCC-4</fullName>
    </alternativeName>
</protein>
<dbReference type="GO" id="GO:0000110">
    <property type="term" value="C:nucleotide-excision repair factor 1 complex"/>
    <property type="evidence" value="ECO:0007669"/>
    <property type="project" value="TreeGrafter"/>
</dbReference>
<evidence type="ECO:0000256" key="6">
    <source>
        <dbReference type="ARBA" id="ARBA00022553"/>
    </source>
</evidence>
<evidence type="ECO:0000313" key="23">
    <source>
        <dbReference type="Ensembl" id="ENSLLEP00000026391.1"/>
    </source>
</evidence>
<comment type="similarity">
    <text evidence="4">Belongs to the XPF family.</text>
</comment>
<dbReference type="CDD" id="cd20078">
    <property type="entry name" value="XPF_nuclease_XPF_euk"/>
    <property type="match status" value="1"/>
</dbReference>
<evidence type="ECO:0000256" key="3">
    <source>
        <dbReference type="ARBA" id="ARBA00004286"/>
    </source>
</evidence>
<dbReference type="GO" id="GO:1901255">
    <property type="term" value="P:nucleotide-excision repair involved in interstrand cross-link repair"/>
    <property type="evidence" value="ECO:0007669"/>
    <property type="project" value="TreeGrafter"/>
</dbReference>
<name>A0A8C5PQD0_9ANUR</name>
<evidence type="ECO:0000259" key="22">
    <source>
        <dbReference type="SMART" id="SM00891"/>
    </source>
</evidence>
<keyword evidence="13" id="KW-0007">Acetylation</keyword>
<evidence type="ECO:0000313" key="24">
    <source>
        <dbReference type="Proteomes" id="UP000694569"/>
    </source>
</evidence>
<dbReference type="InterPro" id="IPR006167">
    <property type="entry name" value="XPF"/>
</dbReference>
<evidence type="ECO:0000256" key="7">
    <source>
        <dbReference type="ARBA" id="ARBA00022722"/>
    </source>
</evidence>
<keyword evidence="10" id="KW-0227">DNA damage</keyword>
<evidence type="ECO:0000256" key="19">
    <source>
        <dbReference type="ARBA" id="ARBA00072370"/>
    </source>
</evidence>
<evidence type="ECO:0000256" key="8">
    <source>
        <dbReference type="ARBA" id="ARBA00022737"/>
    </source>
</evidence>
<keyword evidence="14" id="KW-0238">DNA-binding</keyword>
<evidence type="ECO:0000256" key="16">
    <source>
        <dbReference type="ARBA" id="ARBA00023242"/>
    </source>
</evidence>
<reference evidence="23" key="2">
    <citation type="submission" date="2025-09" db="UniProtKB">
        <authorList>
            <consortium name="Ensembl"/>
        </authorList>
    </citation>
    <scope>IDENTIFICATION</scope>
</reference>
<keyword evidence="9" id="KW-0255">Endonuclease</keyword>
<dbReference type="SUPFAM" id="SSF47781">
    <property type="entry name" value="RuvA domain 2-like"/>
    <property type="match status" value="1"/>
</dbReference>
<evidence type="ECO:0000256" key="10">
    <source>
        <dbReference type="ARBA" id="ARBA00022763"/>
    </source>
</evidence>
<evidence type="ECO:0000256" key="4">
    <source>
        <dbReference type="ARBA" id="ARBA00010015"/>
    </source>
</evidence>
<dbReference type="GO" id="GO:0003684">
    <property type="term" value="F:damaged DNA binding"/>
    <property type="evidence" value="ECO:0007669"/>
    <property type="project" value="TreeGrafter"/>
</dbReference>
<evidence type="ECO:0000256" key="17">
    <source>
        <dbReference type="ARBA" id="ARBA00060353"/>
    </source>
</evidence>
<feature type="region of interest" description="Disordered" evidence="21">
    <location>
        <begin position="624"/>
        <end position="660"/>
    </location>
</feature>
<feature type="region of interest" description="Disordered" evidence="21">
    <location>
        <begin position="893"/>
        <end position="917"/>
    </location>
</feature>
<dbReference type="OrthoDB" id="361020at2759"/>
<evidence type="ECO:0000256" key="9">
    <source>
        <dbReference type="ARBA" id="ARBA00022759"/>
    </source>
</evidence>
<dbReference type="SUPFAM" id="SSF52980">
    <property type="entry name" value="Restriction endonuclease-like"/>
    <property type="match status" value="1"/>
</dbReference>
<dbReference type="InterPro" id="IPR011335">
    <property type="entry name" value="Restrct_endonuc-II-like"/>
</dbReference>
<evidence type="ECO:0000256" key="15">
    <source>
        <dbReference type="ARBA" id="ARBA00023204"/>
    </source>
</evidence>
<keyword evidence="11" id="KW-0378">Hydrolase</keyword>
<comment type="subcellular location">
    <subcellularLocation>
        <location evidence="3">Chromosome</location>
    </subcellularLocation>
    <subcellularLocation>
        <location evidence="2">Nucleus</location>
    </subcellularLocation>
</comment>
<evidence type="ECO:0000256" key="11">
    <source>
        <dbReference type="ARBA" id="ARBA00022801"/>
    </source>
</evidence>
<dbReference type="PANTHER" id="PTHR10150:SF0">
    <property type="entry name" value="DNA REPAIR ENDONUCLEASE XPF"/>
    <property type="match status" value="1"/>
</dbReference>
<dbReference type="InterPro" id="IPR010994">
    <property type="entry name" value="RuvA_2-like"/>
</dbReference>
<keyword evidence="24" id="KW-1185">Reference proteome</keyword>
<evidence type="ECO:0000256" key="20">
    <source>
        <dbReference type="ARBA" id="ARBA00078823"/>
    </source>
</evidence>
<keyword evidence="15" id="KW-0234">DNA repair</keyword>
<dbReference type="PANTHER" id="PTHR10150">
    <property type="entry name" value="DNA REPAIR ENDONUCLEASE XPF"/>
    <property type="match status" value="1"/>
</dbReference>
<comment type="cofactor">
    <cofactor evidence="1">
        <name>Mg(2+)</name>
        <dbReference type="ChEBI" id="CHEBI:18420"/>
    </cofactor>
</comment>
<dbReference type="GO" id="GO:0000724">
    <property type="term" value="P:double-strand break repair via homologous recombination"/>
    <property type="evidence" value="ECO:0007669"/>
    <property type="project" value="TreeGrafter"/>
</dbReference>
<accession>A0A8C5PQD0</accession>
<keyword evidence="12" id="KW-0460">Magnesium</keyword>
<dbReference type="GO" id="GO:0000014">
    <property type="term" value="F:single-stranded DNA endodeoxyribonuclease activity"/>
    <property type="evidence" value="ECO:0007669"/>
    <property type="project" value="TreeGrafter"/>
</dbReference>
<feature type="region of interest" description="Disordered" evidence="21">
    <location>
        <begin position="446"/>
        <end position="471"/>
    </location>
</feature>
<dbReference type="Ensembl" id="ENSLLET00000027402.1">
    <property type="protein sequence ID" value="ENSLLEP00000026391.1"/>
    <property type="gene ID" value="ENSLLEG00000016643.1"/>
</dbReference>
<dbReference type="FunFam" id="1.10.150.20:FF:000040">
    <property type="entry name" value="DNA repair endonuclease XPF isoform X2"/>
    <property type="match status" value="1"/>
</dbReference>
<comment type="function">
    <text evidence="17">Catalytic component of a structure-specific DNA repair endonuclease responsible for the 5-prime incision during DNA repair, and which is essential for nucleotide excision repair (NER) and interstrand cross-link (ICL) repair.</text>
</comment>
<keyword evidence="7" id="KW-0540">Nuclease</keyword>
<feature type="compositionally biased region" description="Basic and acidic residues" evidence="21">
    <location>
        <begin position="624"/>
        <end position="634"/>
    </location>
</feature>
<dbReference type="FunFam" id="3.40.50.10130:FF:000002">
    <property type="entry name" value="DNA repair endonuclease XPF"/>
    <property type="match status" value="1"/>
</dbReference>
<dbReference type="AlphaFoldDB" id="A0A8C5PQD0"/>
<sequence>MAPLLEYENQVFLDLFHEDGLVIIARGLGIDRILQNFLKLYCDPGNLVLVLNTNTAEEEYLIEQLRSEGVTLLPRIITNEIVSSERYDVYTQGGVLFVTSRILVVDFLTDRIPANLITGILVYKAHKIIESCQEAFILRLYRQKNKQGFIKAFTDNPTAFHTGFCQVERVMRNLFVRKLYLWPRFHISVNGFLEKHKPEVVELHVSMTSSMLAIQASILDIMNACLKELKRYNPALEVEDLSLENAIGKAFDKTIRHYLDPLWHQLGAKTKSLVQDLKILRTLLQYLSQYDCVTFLNLLESMRASEKAFGQNSGWLFLDSSTSMFVHARARVYHVPDSKGIKKLKASNSKEIQDVKKELVLENNPKWEALTRVLKEIEAENKNCDDLGPGRVLICASDDRTCAQLREYIAVGSEALLFRLYNKTFGKDDKATDVWMKSRKFAKPEEDTKSCRIPRSKKTREGPAKKKQNCKKTDLTLTQMMGKVEVEEMVKAEEDNKYQEGSLSQESSVEEPKFEDLQLNLPSDSYYGILKEPLTVIHPLQGCSDSYALTRVLHEVDPRYVVLYDAELSFVRQLEIFRASKCKPLRVYFLIYGGSTEEQRYLTALRKEKEAFEQLIREKASMVIPEEREGRDDTNLDLQRGETPLSNSADTRKAGGQKQKNVQHTIIVDMREFRSELPSLVHRRGIDIEPVTLEVGDYILTPDICVERKSVSDLIGSLNNGRLYTQCVAMSRYYKRPILLIEFDPNKPFSLTSRNSIHQEISVNDITSKITLLTLHFPKLRILWCASPHATAELFEELKQNRSQPDAATAMAITADSETIPESEKYNPGPQDFLLKMPGINAKNCRSIMNHVKNIAELTTLSQEKLSEILGNSNNAKQLYDFIHTSYAEAVSQGKAKRTEEERFTKQTGPIEHNLDA</sequence>
<proteinExistence type="inferred from homology"/>
<reference evidence="23" key="1">
    <citation type="submission" date="2025-08" db="UniProtKB">
        <authorList>
            <consortium name="Ensembl"/>
        </authorList>
    </citation>
    <scope>IDENTIFICATION</scope>
</reference>
<organism evidence="23 24">
    <name type="scientific">Leptobrachium leishanense</name>
    <name type="common">Leishan spiny toad</name>
    <dbReference type="NCBI Taxonomy" id="445787"/>
    <lineage>
        <taxon>Eukaryota</taxon>
        <taxon>Metazoa</taxon>
        <taxon>Chordata</taxon>
        <taxon>Craniata</taxon>
        <taxon>Vertebrata</taxon>
        <taxon>Euteleostomi</taxon>
        <taxon>Amphibia</taxon>
        <taxon>Batrachia</taxon>
        <taxon>Anura</taxon>
        <taxon>Pelobatoidea</taxon>
        <taxon>Megophryidae</taxon>
        <taxon>Leptobrachium</taxon>
    </lineage>
</organism>
<dbReference type="InterPro" id="IPR006166">
    <property type="entry name" value="ERCC4_domain"/>
</dbReference>
<comment type="subunit">
    <text evidence="18">Heterodimer composed of ERCC1 and ERCC4/XPF. Interacts with SLX4/BTBD12; this interaction is direct and links the ERCC1-ERCC4/XPF complex to SLX4, which may coordinate the action of the structure-specific endonuclease during DNA repair.</text>
</comment>
<dbReference type="Gene3D" id="1.10.150.20">
    <property type="entry name" value="5' to 3' exonuclease, C-terminal subdomain"/>
    <property type="match status" value="1"/>
</dbReference>
<dbReference type="InterPro" id="IPR047520">
    <property type="entry name" value="XPF_nuclease"/>
</dbReference>
<dbReference type="GO" id="GO:0009411">
    <property type="term" value="P:response to UV"/>
    <property type="evidence" value="ECO:0007669"/>
    <property type="project" value="UniProtKB-ARBA"/>
</dbReference>
<evidence type="ECO:0000256" key="12">
    <source>
        <dbReference type="ARBA" id="ARBA00022842"/>
    </source>
</evidence>
<dbReference type="Gene3D" id="3.40.50.10130">
    <property type="match status" value="1"/>
</dbReference>
<evidence type="ECO:0000256" key="13">
    <source>
        <dbReference type="ARBA" id="ARBA00022990"/>
    </source>
</evidence>
<dbReference type="GO" id="GO:0003697">
    <property type="term" value="F:single-stranded DNA binding"/>
    <property type="evidence" value="ECO:0007669"/>
    <property type="project" value="InterPro"/>
</dbReference>
<evidence type="ECO:0000256" key="1">
    <source>
        <dbReference type="ARBA" id="ARBA00001946"/>
    </source>
</evidence>
<feature type="domain" description="ERCC4" evidence="22">
    <location>
        <begin position="665"/>
        <end position="745"/>
    </location>
</feature>